<feature type="binding site" evidence="13">
    <location>
        <position position="298"/>
    </location>
    <ligand>
        <name>Zn(2+)</name>
        <dbReference type="ChEBI" id="CHEBI:29105"/>
        <label>2</label>
    </ligand>
</feature>
<comment type="subcellular location">
    <subcellularLocation>
        <location evidence="2">Chromosome</location>
        <location evidence="2">Centromere</location>
    </subcellularLocation>
    <subcellularLocation>
        <location evidence="1 12">Nucleus</location>
    </subcellularLocation>
</comment>
<dbReference type="OrthoDB" id="1045173at2759"/>
<evidence type="ECO:0000313" key="17">
    <source>
        <dbReference type="Proteomes" id="UP000675881"/>
    </source>
</evidence>
<dbReference type="InterPro" id="IPR050973">
    <property type="entry name" value="H3K9_Histone-Lys_N-MTase"/>
</dbReference>
<dbReference type="CDD" id="cd00024">
    <property type="entry name" value="CD_CSD"/>
    <property type="match status" value="1"/>
</dbReference>
<dbReference type="InterPro" id="IPR011381">
    <property type="entry name" value="H3-K9_MeTrfase_SUV39H1/2-like"/>
</dbReference>
<keyword evidence="7 12" id="KW-0479">Metal-binding</keyword>
<feature type="binding site" evidence="13">
    <location>
        <position position="439"/>
    </location>
    <ligand>
        <name>Zn(2+)</name>
        <dbReference type="ChEBI" id="CHEBI:29105"/>
        <label>4</label>
    </ligand>
</feature>
<name>A0A7R8CTX2_LEPSM</name>
<dbReference type="GO" id="GO:0032259">
    <property type="term" value="P:methylation"/>
    <property type="evidence" value="ECO:0007669"/>
    <property type="project" value="UniProtKB-KW"/>
</dbReference>
<dbReference type="SMART" id="SM00298">
    <property type="entry name" value="CHROMO"/>
    <property type="match status" value="1"/>
</dbReference>
<reference evidence="16" key="1">
    <citation type="submission" date="2021-02" db="EMBL/GenBank/DDBJ databases">
        <authorList>
            <person name="Bekaert M."/>
        </authorList>
    </citation>
    <scope>NUCLEOTIDE SEQUENCE</scope>
    <source>
        <strain evidence="16">IoA-00</strain>
    </source>
</reference>
<evidence type="ECO:0000256" key="7">
    <source>
        <dbReference type="ARBA" id="ARBA00022723"/>
    </source>
</evidence>
<evidence type="ECO:0000256" key="15">
    <source>
        <dbReference type="SAM" id="MobiDB-lite"/>
    </source>
</evidence>
<dbReference type="PROSITE" id="PS50868">
    <property type="entry name" value="POST_SET"/>
    <property type="match status" value="1"/>
</dbReference>
<feature type="binding site" evidence="13">
    <location>
        <position position="298"/>
    </location>
    <ligand>
        <name>Zn(2+)</name>
        <dbReference type="ChEBI" id="CHEBI:29105"/>
        <label>3</label>
    </ligand>
</feature>
<dbReference type="GO" id="GO:0005634">
    <property type="term" value="C:nucleus"/>
    <property type="evidence" value="ECO:0007669"/>
    <property type="project" value="UniProtKB-SubCell"/>
</dbReference>
<sequence>MDRNSSSSTSVLSSKKRRNIKDYFQPSDSNGKKVETPLGVKEIQHNIKIKKRSVGEDKCADKSISNASREEHFEVEEILNYAYCEIQKKGKYLVKWVGWSSKHNTWEPYSNLYCEEKLKEFYFKRLRERERANPSKKRTLELPPDPITHFEKRSEFLDSVFSPPCFSELNKYFQKIQRGEIKVAYQCTPQDLEEMIDSLSISRSKPSSKKLDVLKEQLMLKHIRDTRQSQKTRIKEWEDEINKMERVKITVENETDLEGPPRHMTYITGYLPAQGIVIPNDPPCGCECTSIGNPIYECNKRCKCDSSCSNRVVQKGRMIKFEEAEERGKQYDSEGRTYLFDLDFNLGDECPYTVDAANFGNVAHFINHSCDPNLAIFNVWIDCLDPNLPRLCLFAQRDIIKGEQLTFDYCQSTTADNSVSSSLLNKNNRMLCRCGTSKCRKWLFER</sequence>
<keyword evidence="6 12" id="KW-0949">S-adenosyl-L-methionine</keyword>
<dbReference type="PANTHER" id="PTHR46223">
    <property type="entry name" value="HISTONE-LYSINE N-METHYLTRANSFERASE SUV39H"/>
    <property type="match status" value="1"/>
</dbReference>
<gene>
    <name evidence="16" type="ORF">LSAA_8316</name>
</gene>
<feature type="binding site" evidence="13">
    <location>
        <position position="288"/>
    </location>
    <ligand>
        <name>Zn(2+)</name>
        <dbReference type="ChEBI" id="CHEBI:29105"/>
        <label>1</label>
    </ligand>
</feature>
<feature type="binding site" evidence="13">
    <location>
        <position position="304"/>
    </location>
    <ligand>
        <name>Zn(2+)</name>
        <dbReference type="ChEBI" id="CHEBI:29105"/>
        <label>3</label>
    </ligand>
</feature>
<evidence type="ECO:0000256" key="12">
    <source>
        <dbReference type="PIRNR" id="PIRNR009343"/>
    </source>
</evidence>
<protein>
    <recommendedName>
        <fullName evidence="12">Histone-lysine N-methyltransferase</fullName>
        <ecNumber evidence="12">2.1.1.355</ecNumber>
    </recommendedName>
</protein>
<dbReference type="Gene3D" id="2.170.270.10">
    <property type="entry name" value="SET domain"/>
    <property type="match status" value="2"/>
</dbReference>
<dbReference type="SUPFAM" id="SSF54160">
    <property type="entry name" value="Chromo domain-like"/>
    <property type="match status" value="1"/>
</dbReference>
<feature type="coiled-coil region" evidence="14">
    <location>
        <begin position="220"/>
        <end position="254"/>
    </location>
</feature>
<dbReference type="Pfam" id="PF00856">
    <property type="entry name" value="SET"/>
    <property type="match status" value="1"/>
</dbReference>
<dbReference type="InterPro" id="IPR000953">
    <property type="entry name" value="Chromo/chromo_shadow_dom"/>
</dbReference>
<dbReference type="Gene3D" id="2.40.50.40">
    <property type="match status" value="1"/>
</dbReference>
<keyword evidence="3" id="KW-0158">Chromosome</keyword>
<evidence type="ECO:0000313" key="16">
    <source>
        <dbReference type="EMBL" id="CAF2930218.1"/>
    </source>
</evidence>
<dbReference type="Proteomes" id="UP000675881">
    <property type="component" value="Chromosome 4"/>
</dbReference>
<feature type="binding site" evidence="13">
    <location>
        <position position="286"/>
    </location>
    <ligand>
        <name>Zn(2+)</name>
        <dbReference type="ChEBI" id="CHEBI:29105"/>
        <label>1</label>
    </ligand>
</feature>
<dbReference type="EC" id="2.1.1.355" evidence="12"/>
<dbReference type="InterPro" id="IPR003616">
    <property type="entry name" value="Post-SET_dom"/>
</dbReference>
<dbReference type="PIRSF" id="PIRSF009343">
    <property type="entry name" value="SUV39_SET"/>
    <property type="match status" value="1"/>
</dbReference>
<dbReference type="EMBL" id="HG994583">
    <property type="protein sequence ID" value="CAF2930218.1"/>
    <property type="molecule type" value="Genomic_DNA"/>
</dbReference>
<dbReference type="GO" id="GO:0000775">
    <property type="term" value="C:chromosome, centromeric region"/>
    <property type="evidence" value="ECO:0007669"/>
    <property type="project" value="UniProtKB-SubCell"/>
</dbReference>
<keyword evidence="9 12" id="KW-0156">Chromatin regulator</keyword>
<feature type="binding site" evidence="13">
    <location>
        <position position="434"/>
    </location>
    <ligand>
        <name>Zn(2+)</name>
        <dbReference type="ChEBI" id="CHEBI:29105"/>
        <label>4</label>
    </ligand>
</feature>
<dbReference type="GO" id="GO:0008270">
    <property type="term" value="F:zinc ion binding"/>
    <property type="evidence" value="ECO:0007669"/>
    <property type="project" value="UniProtKB-UniRule"/>
</dbReference>
<keyword evidence="14" id="KW-0175">Coiled coil</keyword>
<proteinExistence type="inferred from homology"/>
<keyword evidence="4 12" id="KW-0489">Methyltransferase</keyword>
<evidence type="ECO:0000256" key="4">
    <source>
        <dbReference type="ARBA" id="ARBA00022603"/>
    </source>
</evidence>
<evidence type="ECO:0000256" key="10">
    <source>
        <dbReference type="ARBA" id="ARBA00023242"/>
    </source>
</evidence>
<evidence type="ECO:0000256" key="13">
    <source>
        <dbReference type="PIRSR" id="PIRSR009343-2"/>
    </source>
</evidence>
<dbReference type="AlphaFoldDB" id="A0A7R8CTX2"/>
<dbReference type="InterPro" id="IPR023780">
    <property type="entry name" value="Chromo_domain"/>
</dbReference>
<dbReference type="PROSITE" id="PS50013">
    <property type="entry name" value="CHROMO_2"/>
    <property type="match status" value="1"/>
</dbReference>
<feature type="binding site" evidence="13">
    <location>
        <position position="370"/>
    </location>
    <ligand>
        <name>Zn(2+)</name>
        <dbReference type="ChEBI" id="CHEBI:29105"/>
        <label>4</label>
    </ligand>
</feature>
<dbReference type="InterPro" id="IPR001214">
    <property type="entry name" value="SET_dom"/>
</dbReference>
<keyword evidence="11" id="KW-0137">Centromere</keyword>
<feature type="compositionally biased region" description="Low complexity" evidence="15">
    <location>
        <begin position="1"/>
        <end position="13"/>
    </location>
</feature>
<keyword evidence="17" id="KW-1185">Reference proteome</keyword>
<evidence type="ECO:0000256" key="1">
    <source>
        <dbReference type="ARBA" id="ARBA00004123"/>
    </source>
</evidence>
<evidence type="ECO:0000256" key="2">
    <source>
        <dbReference type="ARBA" id="ARBA00004584"/>
    </source>
</evidence>
<feature type="binding site" evidence="13">
    <location>
        <position position="302"/>
    </location>
    <ligand>
        <name>Zn(2+)</name>
        <dbReference type="ChEBI" id="CHEBI:29105"/>
        <label>2</label>
    </ligand>
</feature>
<evidence type="ECO:0000256" key="5">
    <source>
        <dbReference type="ARBA" id="ARBA00022679"/>
    </source>
</evidence>
<evidence type="ECO:0000256" key="14">
    <source>
        <dbReference type="SAM" id="Coils"/>
    </source>
</evidence>
<feature type="binding site" evidence="13">
    <location>
        <position position="286"/>
    </location>
    <ligand>
        <name>Zn(2+)</name>
        <dbReference type="ChEBI" id="CHEBI:29105"/>
        <label>2</label>
    </ligand>
</feature>
<dbReference type="InterPro" id="IPR016197">
    <property type="entry name" value="Chromo-like_dom_sf"/>
</dbReference>
<dbReference type="Pfam" id="PF00385">
    <property type="entry name" value="Chromo"/>
    <property type="match status" value="1"/>
</dbReference>
<evidence type="ECO:0000256" key="3">
    <source>
        <dbReference type="ARBA" id="ARBA00022454"/>
    </source>
</evidence>
<feature type="binding site" evidence="13">
    <location>
        <position position="308"/>
    </location>
    <ligand>
        <name>Zn(2+)</name>
        <dbReference type="ChEBI" id="CHEBI:29105"/>
        <label>3</label>
    </ligand>
</feature>
<comment type="catalytic activity">
    <reaction evidence="12">
        <text>L-lysyl(9)-[histone H3] + 3 S-adenosyl-L-methionine = N(6),N(6),N(6)-trimethyl-L-lysyl(9)-[histone H3] + 3 S-adenosyl-L-homocysteine + 3 H(+)</text>
        <dbReference type="Rhea" id="RHEA:60276"/>
        <dbReference type="Rhea" id="RHEA-COMP:15538"/>
        <dbReference type="Rhea" id="RHEA-COMP:15546"/>
        <dbReference type="ChEBI" id="CHEBI:15378"/>
        <dbReference type="ChEBI" id="CHEBI:29969"/>
        <dbReference type="ChEBI" id="CHEBI:57856"/>
        <dbReference type="ChEBI" id="CHEBI:59789"/>
        <dbReference type="ChEBI" id="CHEBI:61961"/>
        <dbReference type="EC" id="2.1.1.355"/>
    </reaction>
</comment>
<evidence type="ECO:0000256" key="6">
    <source>
        <dbReference type="ARBA" id="ARBA00022691"/>
    </source>
</evidence>
<dbReference type="SMART" id="SM00317">
    <property type="entry name" value="SET"/>
    <property type="match status" value="1"/>
</dbReference>
<dbReference type="GO" id="GO:0140949">
    <property type="term" value="F:histone H3K9 trimethyltransferase activity"/>
    <property type="evidence" value="ECO:0007669"/>
    <property type="project" value="UniProtKB-EC"/>
</dbReference>
<feature type="region of interest" description="Disordered" evidence="15">
    <location>
        <begin position="1"/>
        <end position="35"/>
    </location>
</feature>
<dbReference type="PANTHER" id="PTHR46223:SF4">
    <property type="entry name" value="HISTONE-LYSINE N-METHYLTRANSFERASE-RELATED"/>
    <property type="match status" value="1"/>
</dbReference>
<comment type="similarity">
    <text evidence="12">Belongs to the class V-like SAM-binding methyltransferase superfamily. Histone-lysine methyltransferase family. Suvar3-9 subfamily.</text>
</comment>
<dbReference type="InterPro" id="IPR023779">
    <property type="entry name" value="Chromodomain_CS"/>
</dbReference>
<dbReference type="PROSITE" id="PS00598">
    <property type="entry name" value="CHROMO_1"/>
    <property type="match status" value="1"/>
</dbReference>
<keyword evidence="8 12" id="KW-0862">Zinc</keyword>
<accession>A0A7R8CTX2</accession>
<organism evidence="16 17">
    <name type="scientific">Lepeophtheirus salmonis</name>
    <name type="common">Salmon louse</name>
    <name type="synonym">Caligus salmonis</name>
    <dbReference type="NCBI Taxonomy" id="72036"/>
    <lineage>
        <taxon>Eukaryota</taxon>
        <taxon>Metazoa</taxon>
        <taxon>Ecdysozoa</taxon>
        <taxon>Arthropoda</taxon>
        <taxon>Crustacea</taxon>
        <taxon>Multicrustacea</taxon>
        <taxon>Hexanauplia</taxon>
        <taxon>Copepoda</taxon>
        <taxon>Siphonostomatoida</taxon>
        <taxon>Caligidae</taxon>
        <taxon>Lepeophtheirus</taxon>
    </lineage>
</organism>
<keyword evidence="5 12" id="KW-0808">Transferase</keyword>
<dbReference type="PROSITE" id="PS50280">
    <property type="entry name" value="SET"/>
    <property type="match status" value="1"/>
</dbReference>
<evidence type="ECO:0000256" key="9">
    <source>
        <dbReference type="ARBA" id="ARBA00022853"/>
    </source>
</evidence>
<evidence type="ECO:0000256" key="8">
    <source>
        <dbReference type="ARBA" id="ARBA00022833"/>
    </source>
</evidence>
<dbReference type="SUPFAM" id="SSF82199">
    <property type="entry name" value="SET domain"/>
    <property type="match status" value="1"/>
</dbReference>
<evidence type="ECO:0000256" key="11">
    <source>
        <dbReference type="ARBA" id="ARBA00023328"/>
    </source>
</evidence>
<feature type="binding site" evidence="13">
    <location>
        <position position="432"/>
    </location>
    <ligand>
        <name>Zn(2+)</name>
        <dbReference type="ChEBI" id="CHEBI:29105"/>
        <label>4</label>
    </ligand>
</feature>
<dbReference type="InterPro" id="IPR046341">
    <property type="entry name" value="SET_dom_sf"/>
</dbReference>
<keyword evidence="10 12" id="KW-0539">Nucleus</keyword>